<evidence type="ECO:0000256" key="5">
    <source>
        <dbReference type="ARBA" id="ARBA00022448"/>
    </source>
</evidence>
<evidence type="ECO:0000256" key="9">
    <source>
        <dbReference type="RuleBase" id="RU003820"/>
    </source>
</evidence>
<name>A0A1H5YTS9_9RHOO</name>
<comment type="similarity">
    <text evidence="4 9">Belongs to the rubredoxin family.</text>
</comment>
<dbReference type="GO" id="GO:0005506">
    <property type="term" value="F:iron ion binding"/>
    <property type="evidence" value="ECO:0007669"/>
    <property type="project" value="UniProtKB-UniRule"/>
</dbReference>
<gene>
    <name evidence="10" type="ORF">Tchl_3400</name>
</gene>
<evidence type="ECO:0000256" key="4">
    <source>
        <dbReference type="ARBA" id="ARBA00005337"/>
    </source>
</evidence>
<proteinExistence type="inferred from homology"/>
<evidence type="ECO:0000256" key="8">
    <source>
        <dbReference type="ARBA" id="ARBA00023004"/>
    </source>
</evidence>
<dbReference type="Proteomes" id="UP000185739">
    <property type="component" value="Chromosome"/>
</dbReference>
<evidence type="ECO:0000256" key="1">
    <source>
        <dbReference type="ARBA" id="ARBA00001965"/>
    </source>
</evidence>
<dbReference type="PRINTS" id="PR00163">
    <property type="entry name" value="RUBREDOXIN"/>
</dbReference>
<keyword evidence="5" id="KW-0813">Transport</keyword>
<dbReference type="CDD" id="cd00730">
    <property type="entry name" value="rubredoxin"/>
    <property type="match status" value="1"/>
</dbReference>
<dbReference type="GO" id="GO:0009055">
    <property type="term" value="F:electron transfer activity"/>
    <property type="evidence" value="ECO:0007669"/>
    <property type="project" value="TreeGrafter"/>
</dbReference>
<keyword evidence="6 9" id="KW-0479">Metal-binding</keyword>
<evidence type="ECO:0000256" key="3">
    <source>
        <dbReference type="ARBA" id="ARBA00004933"/>
    </source>
</evidence>
<dbReference type="AlphaFoldDB" id="A0A1H5YTS9"/>
<evidence type="ECO:0000256" key="6">
    <source>
        <dbReference type="ARBA" id="ARBA00022723"/>
    </source>
</evidence>
<sequence>MAQYQCSACYFPYDEAEGLPEHGIPAGTRWADVPADFVCPDCGTPKSNWMELNTD</sequence>
<protein>
    <recommendedName>
        <fullName evidence="9">Rubredoxin</fullName>
    </recommendedName>
</protein>
<dbReference type="GO" id="GO:0043448">
    <property type="term" value="P:alkane catabolic process"/>
    <property type="evidence" value="ECO:0007669"/>
    <property type="project" value="TreeGrafter"/>
</dbReference>
<dbReference type="InterPro" id="IPR024934">
    <property type="entry name" value="Rubredoxin-like_dom"/>
</dbReference>
<evidence type="ECO:0000313" key="10">
    <source>
        <dbReference type="EMBL" id="APR06200.1"/>
    </source>
</evidence>
<accession>A0A1H5YTS9</accession>
<keyword evidence="11" id="KW-1185">Reference proteome</keyword>
<dbReference type="PROSITE" id="PS50903">
    <property type="entry name" value="RUBREDOXIN_LIKE"/>
    <property type="match status" value="1"/>
</dbReference>
<keyword evidence="8 9" id="KW-0408">Iron</keyword>
<dbReference type="InterPro" id="IPR024935">
    <property type="entry name" value="Rubredoxin_dom"/>
</dbReference>
<comment type="function">
    <text evidence="2">Involved in the hydrocarbon hydroxylating system, which transfers electrons from NADH to rubredoxin reductase and then through rubredoxin to alkane 1 monooxygenase.</text>
</comment>
<dbReference type="Gene3D" id="2.20.28.10">
    <property type="match status" value="1"/>
</dbReference>
<dbReference type="SUPFAM" id="SSF57802">
    <property type="entry name" value="Rubredoxin-like"/>
    <property type="match status" value="1"/>
</dbReference>
<dbReference type="RefSeq" id="WP_075149439.1">
    <property type="nucleotide sequence ID" value="NZ_CP018839.1"/>
</dbReference>
<dbReference type="KEGG" id="tcl:Tchl_3400"/>
<keyword evidence="7 9" id="KW-0249">Electron transport</keyword>
<organism evidence="10 11">
    <name type="scientific">Thauera chlorobenzoica</name>
    <dbReference type="NCBI Taxonomy" id="96773"/>
    <lineage>
        <taxon>Bacteria</taxon>
        <taxon>Pseudomonadati</taxon>
        <taxon>Pseudomonadota</taxon>
        <taxon>Betaproteobacteria</taxon>
        <taxon>Rhodocyclales</taxon>
        <taxon>Zoogloeaceae</taxon>
        <taxon>Thauera</taxon>
    </lineage>
</organism>
<evidence type="ECO:0000313" key="11">
    <source>
        <dbReference type="Proteomes" id="UP000185739"/>
    </source>
</evidence>
<dbReference type="STRING" id="96773.Tchl_3400"/>
<dbReference type="Pfam" id="PF00301">
    <property type="entry name" value="Rubredoxin"/>
    <property type="match status" value="1"/>
</dbReference>
<dbReference type="PANTHER" id="PTHR47627:SF1">
    <property type="entry name" value="RUBREDOXIN-1-RELATED"/>
    <property type="match status" value="1"/>
</dbReference>
<dbReference type="InterPro" id="IPR050526">
    <property type="entry name" value="Rubredoxin_ET"/>
</dbReference>
<reference evidence="10 11" key="1">
    <citation type="submission" date="2016-12" db="EMBL/GenBank/DDBJ databases">
        <title>Complete genome sequence of Thauera chlorobenzoica, a Betaproteobacterium degrading haloaromatics anaerobically to CO2 and halides.</title>
        <authorList>
            <person name="Goris T."/>
            <person name="Mergelsberg M."/>
            <person name="Boll M."/>
        </authorList>
    </citation>
    <scope>NUCLEOTIDE SEQUENCE [LARGE SCALE GENOMIC DNA]</scope>
    <source>
        <strain evidence="10 11">3CB1</strain>
    </source>
</reference>
<dbReference type="EMBL" id="CP018839">
    <property type="protein sequence ID" value="APR06200.1"/>
    <property type="molecule type" value="Genomic_DNA"/>
</dbReference>
<evidence type="ECO:0000256" key="7">
    <source>
        <dbReference type="ARBA" id="ARBA00022982"/>
    </source>
</evidence>
<dbReference type="OrthoDB" id="9800607at2"/>
<comment type="cofactor">
    <cofactor evidence="1 9">
        <name>Fe(3+)</name>
        <dbReference type="ChEBI" id="CHEBI:29034"/>
    </cofactor>
</comment>
<comment type="pathway">
    <text evidence="3">Hydrocarbon metabolism; alkane degradation.</text>
</comment>
<dbReference type="PANTHER" id="PTHR47627">
    <property type="entry name" value="RUBREDOXIN"/>
    <property type="match status" value="1"/>
</dbReference>
<evidence type="ECO:0000256" key="2">
    <source>
        <dbReference type="ARBA" id="ARBA00002792"/>
    </source>
</evidence>
<dbReference type="FunFam" id="2.20.28.10:FF:000001">
    <property type="entry name" value="Rubredoxin"/>
    <property type="match status" value="1"/>
</dbReference>